<feature type="transmembrane region" description="Helical" evidence="1">
    <location>
        <begin position="44"/>
        <end position="64"/>
    </location>
</feature>
<proteinExistence type="predicted"/>
<protein>
    <submittedName>
        <fullName evidence="2">Putative membrane protein</fullName>
    </submittedName>
</protein>
<keyword evidence="3" id="KW-1185">Reference proteome</keyword>
<gene>
    <name evidence="2" type="ORF">CAV_1500</name>
</gene>
<dbReference type="AlphaFoldDB" id="A0A222MZI1"/>
<sequence>MQNEQGFRISYISRFDCFSLSLCLVCSYSKSLNHRMSLSTAKGGFLATFIFLSFFTFSKAAVIFNENEILNPMVVSKINDMGKELYDKSGIYVALAVGDSSSFEDLLKFENNLTKPYVLLLLSKSSHKVDILASKESLAFFNKDKVLSPYSAEGSILPILASNKGKDIYNASMLNGYSDIVEQIADYFNIKLESSIGNANRNTLNLLRILIYGFICFAIFFYFQRKIRRKKNV</sequence>
<name>A0A222MZI1_9BACT</name>
<evidence type="ECO:0000313" key="3">
    <source>
        <dbReference type="Proteomes" id="UP000201169"/>
    </source>
</evidence>
<dbReference type="KEGG" id="cavi:CAV_1500"/>
<keyword evidence="1" id="KW-1133">Transmembrane helix</keyword>
<feature type="transmembrane region" description="Helical" evidence="1">
    <location>
        <begin position="206"/>
        <end position="223"/>
    </location>
</feature>
<dbReference type="Proteomes" id="UP000201169">
    <property type="component" value="Chromosome"/>
</dbReference>
<keyword evidence="1" id="KW-0812">Transmembrane</keyword>
<dbReference type="EMBL" id="CP022347">
    <property type="protein sequence ID" value="ASQ31110.1"/>
    <property type="molecule type" value="Genomic_DNA"/>
</dbReference>
<evidence type="ECO:0000256" key="1">
    <source>
        <dbReference type="SAM" id="Phobius"/>
    </source>
</evidence>
<reference evidence="2 3" key="1">
    <citation type="submission" date="2017-07" db="EMBL/GenBank/DDBJ databases">
        <title>Analysis of two Campylobacter avium genomes and identification of a novel hippuricase gene.</title>
        <authorList>
            <person name="Miller W.G."/>
            <person name="Chapman M.H."/>
            <person name="Yee E."/>
            <person name="Revez J."/>
            <person name="Bono J.L."/>
            <person name="Rossi M."/>
        </authorList>
    </citation>
    <scope>NUCLEOTIDE SEQUENCE [LARGE SCALE GENOMIC DNA]</scope>
    <source>
        <strain evidence="2 3">LMG 24591</strain>
    </source>
</reference>
<organism evidence="2 3">
    <name type="scientific">Campylobacter avium LMG 24591</name>
    <dbReference type="NCBI Taxonomy" id="522484"/>
    <lineage>
        <taxon>Bacteria</taxon>
        <taxon>Pseudomonadati</taxon>
        <taxon>Campylobacterota</taxon>
        <taxon>Epsilonproteobacteria</taxon>
        <taxon>Campylobacterales</taxon>
        <taxon>Campylobacteraceae</taxon>
        <taxon>Campylobacter</taxon>
    </lineage>
</organism>
<accession>A0A222MZI1</accession>
<keyword evidence="1" id="KW-0472">Membrane</keyword>
<evidence type="ECO:0000313" key="2">
    <source>
        <dbReference type="EMBL" id="ASQ31110.1"/>
    </source>
</evidence>